<dbReference type="Proteomes" id="UP001212411">
    <property type="component" value="Chromosome 2"/>
</dbReference>
<dbReference type="KEGG" id="som:SOMG_02598"/>
<dbReference type="RefSeq" id="XP_056038478.1">
    <property type="nucleotide sequence ID" value="XM_056181390.1"/>
</dbReference>
<dbReference type="EMBL" id="CP115612">
    <property type="protein sequence ID" value="WBW74235.1"/>
    <property type="molecule type" value="Genomic_DNA"/>
</dbReference>
<dbReference type="AlphaFoldDB" id="A0AAE9WDJ7"/>
<keyword evidence="1" id="KW-0677">Repeat</keyword>
<evidence type="ECO:0000313" key="6">
    <source>
        <dbReference type="EMBL" id="WBW74235.1"/>
    </source>
</evidence>
<gene>
    <name evidence="6" type="primary">spo5</name>
    <name evidence="6" type="ORF">SOMG_02598</name>
</gene>
<dbReference type="GeneID" id="80876079"/>
<feature type="compositionally biased region" description="Polar residues" evidence="4">
    <location>
        <begin position="1"/>
        <end position="18"/>
    </location>
</feature>
<evidence type="ECO:0000256" key="2">
    <source>
        <dbReference type="ARBA" id="ARBA00022884"/>
    </source>
</evidence>
<dbReference type="InterPro" id="IPR000504">
    <property type="entry name" value="RRM_dom"/>
</dbReference>
<keyword evidence="7" id="KW-1185">Reference proteome</keyword>
<dbReference type="SUPFAM" id="SSF54928">
    <property type="entry name" value="RNA-binding domain, RBD"/>
    <property type="match status" value="2"/>
</dbReference>
<dbReference type="GO" id="GO:0003723">
    <property type="term" value="F:RNA binding"/>
    <property type="evidence" value="ECO:0007669"/>
    <property type="project" value="UniProtKB-UniRule"/>
</dbReference>
<dbReference type="InterPro" id="IPR035979">
    <property type="entry name" value="RBD_domain_sf"/>
</dbReference>
<dbReference type="PROSITE" id="PS50102">
    <property type="entry name" value="RRM"/>
    <property type="match status" value="2"/>
</dbReference>
<sequence length="614" mass="68892">MQELSTPTKDQRLMSSSIHDPLSTTELPTPTSQTTVELLSNEIKKTESVDSGVVLLTPGSSPNTTRGSSDMVMSSDQTPGSQRRHYQGVHSQYTSQNNDYYMNAQTEQYINEPITQTRFPESNTYISNNNVTGVPQPNPYLSGSYYPPYYASQQAPSGRADVGAYRPPYGVSAATPSCYGSQWQTQQPNQHYPMNGTHPYMKPYVSNGVTQQLMAVHAPQNTSMYPPVSQVGQPNVPYLNQPAYMSVPPNPAVSRNSSGYHATSPNMPPYTQPRETPRSESEDTFRTDIDVKPETKQQNAYLTRLVSMHPAIPPAIPSMFPISQEEKKTENPGRTKNVYIRGLPPSTTDETLLLYCNRFGKVMSSKAIIDVSSNMCKGFGFACFEELKSAALCISAMTLCGYQCSFAKESFSARLQNLQDKESTNLYISNLPLRWNEDDICNLFKPHRIVSNRVLRDSKNQSRGVGFARMQDRFVAEEIIERFNDYFIDPTLPPLQIRFADSAEQKKFKGQTQKRRMWRAREYNVLTKSITALNDAYTKIDRTEAPSVSMYPKMNLYMPVDNNVYASSPVYDNYGWQNMYPPASAYPVNHETSIPKVAYPGYKVQSNVGAAGVN</sequence>
<feature type="compositionally biased region" description="Polar residues" evidence="4">
    <location>
        <begin position="253"/>
        <end position="265"/>
    </location>
</feature>
<proteinExistence type="predicted"/>
<evidence type="ECO:0000259" key="5">
    <source>
        <dbReference type="PROSITE" id="PS50102"/>
    </source>
</evidence>
<feature type="region of interest" description="Disordered" evidence="4">
    <location>
        <begin position="53"/>
        <end position="85"/>
    </location>
</feature>
<keyword evidence="2 3" id="KW-0694">RNA-binding</keyword>
<evidence type="ECO:0000256" key="1">
    <source>
        <dbReference type="ARBA" id="ARBA00022737"/>
    </source>
</evidence>
<accession>A0AAE9WDJ7</accession>
<feature type="region of interest" description="Disordered" evidence="4">
    <location>
        <begin position="1"/>
        <end position="36"/>
    </location>
</feature>
<dbReference type="Gene3D" id="3.30.70.330">
    <property type="match status" value="2"/>
</dbReference>
<organism evidence="6 7">
    <name type="scientific">Schizosaccharomyces osmophilus</name>
    <dbReference type="NCBI Taxonomy" id="2545709"/>
    <lineage>
        <taxon>Eukaryota</taxon>
        <taxon>Fungi</taxon>
        <taxon>Dikarya</taxon>
        <taxon>Ascomycota</taxon>
        <taxon>Taphrinomycotina</taxon>
        <taxon>Schizosaccharomycetes</taxon>
        <taxon>Schizosaccharomycetales</taxon>
        <taxon>Schizosaccharomycetaceae</taxon>
        <taxon>Schizosaccharomyces</taxon>
    </lineage>
</organism>
<protein>
    <submittedName>
        <fullName evidence="6">Meiotic RNA-binding protein 1</fullName>
    </submittedName>
</protein>
<feature type="compositionally biased region" description="Polar residues" evidence="4">
    <location>
        <begin position="58"/>
        <end position="81"/>
    </location>
</feature>
<evidence type="ECO:0000313" key="7">
    <source>
        <dbReference type="Proteomes" id="UP001212411"/>
    </source>
</evidence>
<feature type="region of interest" description="Disordered" evidence="4">
    <location>
        <begin position="249"/>
        <end position="285"/>
    </location>
</feature>
<dbReference type="CDD" id="cd12243">
    <property type="entry name" value="RRM1_MSSP"/>
    <property type="match status" value="1"/>
</dbReference>
<feature type="domain" description="RRM" evidence="5">
    <location>
        <begin position="424"/>
        <end position="502"/>
    </location>
</feature>
<evidence type="ECO:0000256" key="3">
    <source>
        <dbReference type="PROSITE-ProRule" id="PRU00176"/>
    </source>
</evidence>
<dbReference type="PANTHER" id="PTHR24012">
    <property type="entry name" value="RNA BINDING PROTEIN"/>
    <property type="match status" value="1"/>
</dbReference>
<name>A0AAE9WDJ7_9SCHI</name>
<feature type="compositionally biased region" description="Low complexity" evidence="4">
    <location>
        <begin position="21"/>
        <end position="35"/>
    </location>
</feature>
<evidence type="ECO:0000256" key="4">
    <source>
        <dbReference type="SAM" id="MobiDB-lite"/>
    </source>
</evidence>
<reference evidence="6 7" key="1">
    <citation type="journal article" date="2023" name="G3 (Bethesda)">
        <title>A high-quality reference genome for the fission yeast Schizosaccharomyces osmophilus.</title>
        <authorList>
            <person name="Jia G.S."/>
            <person name="Zhang W.C."/>
            <person name="Liang Y."/>
            <person name="Liu X.H."/>
            <person name="Rhind N."/>
            <person name="Pidoux A."/>
            <person name="Brysch-Herzberg M."/>
            <person name="Du L.L."/>
        </authorList>
    </citation>
    <scope>NUCLEOTIDE SEQUENCE [LARGE SCALE GENOMIC DNA]</scope>
    <source>
        <strain evidence="6 7">CBS 15793</strain>
    </source>
</reference>
<feature type="domain" description="RRM" evidence="5">
    <location>
        <begin position="336"/>
        <end position="420"/>
    </location>
</feature>
<dbReference type="InterPro" id="IPR012677">
    <property type="entry name" value="Nucleotide-bd_a/b_plait_sf"/>
</dbReference>
<dbReference type="Pfam" id="PF00076">
    <property type="entry name" value="RRM_1"/>
    <property type="match status" value="2"/>
</dbReference>
<dbReference type="SMART" id="SM00360">
    <property type="entry name" value="RRM"/>
    <property type="match status" value="2"/>
</dbReference>
<feature type="compositionally biased region" description="Basic and acidic residues" evidence="4">
    <location>
        <begin position="275"/>
        <end position="285"/>
    </location>
</feature>